<dbReference type="PANTHER" id="PTHR22916">
    <property type="entry name" value="GLYCOSYLTRANSFERASE"/>
    <property type="match status" value="1"/>
</dbReference>
<keyword evidence="3" id="KW-1185">Reference proteome</keyword>
<dbReference type="EMBL" id="FTOI01000001">
    <property type="protein sequence ID" value="SIS44889.1"/>
    <property type="molecule type" value="Genomic_DNA"/>
</dbReference>
<organism evidence="2 3">
    <name type="scientific">Kaistella chaponensis</name>
    <dbReference type="NCBI Taxonomy" id="713588"/>
    <lineage>
        <taxon>Bacteria</taxon>
        <taxon>Pseudomonadati</taxon>
        <taxon>Bacteroidota</taxon>
        <taxon>Flavobacteriia</taxon>
        <taxon>Flavobacteriales</taxon>
        <taxon>Weeksellaceae</taxon>
        <taxon>Chryseobacterium group</taxon>
        <taxon>Kaistella</taxon>
    </lineage>
</organism>
<protein>
    <submittedName>
        <fullName evidence="2">Glycosyltransferase involved in cell wall bisynthesis</fullName>
    </submittedName>
</protein>
<evidence type="ECO:0000313" key="2">
    <source>
        <dbReference type="EMBL" id="SIS44889.1"/>
    </source>
</evidence>
<gene>
    <name evidence="2" type="ORF">SAMN05421789_101167</name>
</gene>
<name>A0A1N7J6F2_9FLAO</name>
<evidence type="ECO:0000313" key="3">
    <source>
        <dbReference type="Proteomes" id="UP000185839"/>
    </source>
</evidence>
<dbReference type="AlphaFoldDB" id="A0A1N7J6F2"/>
<accession>A0A1N7J6F2</accession>
<feature type="domain" description="Glycosyltransferase 2-like" evidence="1">
    <location>
        <begin position="5"/>
        <end position="166"/>
    </location>
</feature>
<dbReference type="SUPFAM" id="SSF53448">
    <property type="entry name" value="Nucleotide-diphospho-sugar transferases"/>
    <property type="match status" value="1"/>
</dbReference>
<dbReference type="InterPro" id="IPR029044">
    <property type="entry name" value="Nucleotide-diphossugar_trans"/>
</dbReference>
<reference evidence="3" key="1">
    <citation type="submission" date="2017-01" db="EMBL/GenBank/DDBJ databases">
        <authorList>
            <person name="Varghese N."/>
            <person name="Submissions S."/>
        </authorList>
    </citation>
    <scope>NUCLEOTIDE SEQUENCE [LARGE SCALE GENOMIC DNA]</scope>
    <source>
        <strain evidence="3">DSM 23145</strain>
    </source>
</reference>
<dbReference type="Proteomes" id="UP000185839">
    <property type="component" value="Unassembled WGS sequence"/>
</dbReference>
<dbReference type="InterPro" id="IPR001173">
    <property type="entry name" value="Glyco_trans_2-like"/>
</dbReference>
<evidence type="ECO:0000259" key="1">
    <source>
        <dbReference type="Pfam" id="PF00535"/>
    </source>
</evidence>
<dbReference type="STRING" id="713588.SAMN05421789_101167"/>
<dbReference type="Pfam" id="PF00535">
    <property type="entry name" value="Glycos_transf_2"/>
    <property type="match status" value="1"/>
</dbReference>
<dbReference type="OrthoDB" id="396512at2"/>
<dbReference type="RefSeq" id="WP_076384392.1">
    <property type="nucleotide sequence ID" value="NZ_FTOI01000001.1"/>
</dbReference>
<keyword evidence="2" id="KW-0808">Transferase</keyword>
<dbReference type="Gene3D" id="3.90.550.10">
    <property type="entry name" value="Spore Coat Polysaccharide Biosynthesis Protein SpsA, Chain A"/>
    <property type="match status" value="1"/>
</dbReference>
<proteinExistence type="predicted"/>
<dbReference type="PANTHER" id="PTHR22916:SF3">
    <property type="entry name" value="UDP-GLCNAC:BETAGAL BETA-1,3-N-ACETYLGLUCOSAMINYLTRANSFERASE-LIKE PROTEIN 1"/>
    <property type="match status" value="1"/>
</dbReference>
<dbReference type="GO" id="GO:0016758">
    <property type="term" value="F:hexosyltransferase activity"/>
    <property type="evidence" value="ECO:0007669"/>
    <property type="project" value="UniProtKB-ARBA"/>
</dbReference>
<sequence>MKKISIIIPCYNVEQYIAECLASVFDQNMQEQDFEVLIINDGSTDQSQKVAEELSKNKSNVKIISQQNKGLGGARNTGIKNATGDYLLFLDADDRLFPMVIEDLLNIAQHENLDILEFSAQGINEKEQILYRVSNKSPVFFSGFDYYNSIRYMNSACNKLYKRNFLIDNDLLFLEKIYIEDFEFNTRCFAKVQRIQATDLLVAHFLQSQNSITRNTDEGKKKKMVSDIIFVLEKTKTLYQSQTRTEQSEFFYLERLNFLVATLFYQLIKNKANYKELKSLKEELQKKEIFFIHHRIFDFGKNVLRIILLKNLWTYPLIKLFFK</sequence>
<dbReference type="CDD" id="cd00761">
    <property type="entry name" value="Glyco_tranf_GTA_type"/>
    <property type="match status" value="1"/>
</dbReference>